<dbReference type="SUPFAM" id="SSF116842">
    <property type="entry name" value="XseB-like"/>
    <property type="match status" value="1"/>
</dbReference>
<evidence type="ECO:0000313" key="8">
    <source>
        <dbReference type="Proteomes" id="UP001225646"/>
    </source>
</evidence>
<comment type="caution">
    <text evidence="7">The sequence shown here is derived from an EMBL/GenBank/DDBJ whole genome shotgun (WGS) entry which is preliminary data.</text>
</comment>
<evidence type="ECO:0000256" key="4">
    <source>
        <dbReference type="ARBA" id="ARBA00022801"/>
    </source>
</evidence>
<keyword evidence="3 6" id="KW-0540">Nuclease</keyword>
<keyword evidence="4 6" id="KW-0378">Hydrolase</keyword>
<evidence type="ECO:0000313" key="7">
    <source>
        <dbReference type="EMBL" id="MDQ0161399.1"/>
    </source>
</evidence>
<sequence length="77" mass="9150">MKEEKELTFEQAMEQLEQIVEKLEEGDVPLEKAIQYFQEGMLLSKICHEKLTHAERQMDLILKDNGQLEPFEIQEEE</sequence>
<dbReference type="EC" id="3.1.11.6" evidence="6"/>
<dbReference type="PIRSF" id="PIRSF006488">
    <property type="entry name" value="Exonuc_VII_S"/>
    <property type="match status" value="1"/>
</dbReference>
<evidence type="ECO:0000256" key="3">
    <source>
        <dbReference type="ARBA" id="ARBA00022722"/>
    </source>
</evidence>
<keyword evidence="2 6" id="KW-0963">Cytoplasm</keyword>
<comment type="function">
    <text evidence="6">Bidirectionally degrades single-stranded DNA into large acid-insoluble oligonucleotides, which are then degraded further into small acid-soluble oligonucleotides.</text>
</comment>
<evidence type="ECO:0000256" key="6">
    <source>
        <dbReference type="HAMAP-Rule" id="MF_00337"/>
    </source>
</evidence>
<reference evidence="7 8" key="1">
    <citation type="submission" date="2023-07" db="EMBL/GenBank/DDBJ databases">
        <title>Genomic Encyclopedia of Type Strains, Phase IV (KMG-IV): sequencing the most valuable type-strain genomes for metagenomic binning, comparative biology and taxonomic classification.</title>
        <authorList>
            <person name="Goeker M."/>
        </authorList>
    </citation>
    <scope>NUCLEOTIDE SEQUENCE [LARGE SCALE GENOMIC DNA]</scope>
    <source>
        <strain evidence="7 8">DSM 19092</strain>
    </source>
</reference>
<dbReference type="Pfam" id="PF02609">
    <property type="entry name" value="Exonuc_VII_S"/>
    <property type="match status" value="1"/>
</dbReference>
<dbReference type="NCBIfam" id="NF010666">
    <property type="entry name" value="PRK14063.1"/>
    <property type="match status" value="1"/>
</dbReference>
<evidence type="ECO:0000256" key="1">
    <source>
        <dbReference type="ARBA" id="ARBA00009998"/>
    </source>
</evidence>
<dbReference type="NCBIfam" id="TIGR01280">
    <property type="entry name" value="xseB"/>
    <property type="match status" value="1"/>
</dbReference>
<comment type="subcellular location">
    <subcellularLocation>
        <location evidence="6">Cytoplasm</location>
    </subcellularLocation>
</comment>
<comment type="catalytic activity">
    <reaction evidence="6">
        <text>Exonucleolytic cleavage in either 5'- to 3'- or 3'- to 5'-direction to yield nucleoside 5'-phosphates.</text>
        <dbReference type="EC" id="3.1.11.6"/>
    </reaction>
</comment>
<name>A0ABT9VKB0_9BACI</name>
<comment type="subunit">
    <text evidence="6">Heterooligomer composed of large and small subunits.</text>
</comment>
<keyword evidence="8" id="KW-1185">Reference proteome</keyword>
<proteinExistence type="inferred from homology"/>
<dbReference type="HAMAP" id="MF_00337">
    <property type="entry name" value="Exonuc_7_S"/>
    <property type="match status" value="1"/>
</dbReference>
<dbReference type="GO" id="GO:0008855">
    <property type="term" value="F:exodeoxyribonuclease VII activity"/>
    <property type="evidence" value="ECO:0007669"/>
    <property type="project" value="UniProtKB-EC"/>
</dbReference>
<dbReference type="Proteomes" id="UP001225646">
    <property type="component" value="Unassembled WGS sequence"/>
</dbReference>
<dbReference type="RefSeq" id="WP_083979416.1">
    <property type="nucleotide sequence ID" value="NZ_JAUSTR010000001.1"/>
</dbReference>
<dbReference type="InterPro" id="IPR037004">
    <property type="entry name" value="Exonuc_VII_ssu_sf"/>
</dbReference>
<dbReference type="PANTHER" id="PTHR34137:SF1">
    <property type="entry name" value="EXODEOXYRIBONUCLEASE 7 SMALL SUBUNIT"/>
    <property type="match status" value="1"/>
</dbReference>
<dbReference type="Gene3D" id="1.10.287.1040">
    <property type="entry name" value="Exonuclease VII, small subunit"/>
    <property type="match status" value="1"/>
</dbReference>
<keyword evidence="5 6" id="KW-0269">Exonuclease</keyword>
<protein>
    <recommendedName>
        <fullName evidence="6">Exodeoxyribonuclease 7 small subunit</fullName>
        <ecNumber evidence="6">3.1.11.6</ecNumber>
    </recommendedName>
    <alternativeName>
        <fullName evidence="6">Exodeoxyribonuclease VII small subunit</fullName>
        <shortName evidence="6">Exonuclease VII small subunit</shortName>
    </alternativeName>
</protein>
<evidence type="ECO:0000256" key="2">
    <source>
        <dbReference type="ARBA" id="ARBA00022490"/>
    </source>
</evidence>
<comment type="similarity">
    <text evidence="1 6">Belongs to the XseB family.</text>
</comment>
<dbReference type="InterPro" id="IPR003761">
    <property type="entry name" value="Exonuc_VII_S"/>
</dbReference>
<gene>
    <name evidence="6" type="primary">xseB</name>
    <name evidence="7" type="ORF">J2S06_000469</name>
</gene>
<dbReference type="EMBL" id="JAUSTR010000001">
    <property type="protein sequence ID" value="MDQ0161399.1"/>
    <property type="molecule type" value="Genomic_DNA"/>
</dbReference>
<accession>A0ABT9VKB0</accession>
<dbReference type="PANTHER" id="PTHR34137">
    <property type="entry name" value="EXODEOXYRIBONUCLEASE 7 SMALL SUBUNIT"/>
    <property type="match status" value="1"/>
</dbReference>
<evidence type="ECO:0000256" key="5">
    <source>
        <dbReference type="ARBA" id="ARBA00022839"/>
    </source>
</evidence>
<organism evidence="7 8">
    <name type="scientific">Aeribacillus alveayuensis</name>
    <dbReference type="NCBI Taxonomy" id="279215"/>
    <lineage>
        <taxon>Bacteria</taxon>
        <taxon>Bacillati</taxon>
        <taxon>Bacillota</taxon>
        <taxon>Bacilli</taxon>
        <taxon>Bacillales</taxon>
        <taxon>Bacillaceae</taxon>
        <taxon>Aeribacillus</taxon>
    </lineage>
</organism>